<evidence type="ECO:0000313" key="2">
    <source>
        <dbReference type="EMBL" id="KAJ8874915.1"/>
    </source>
</evidence>
<dbReference type="EMBL" id="JARBHB010000009">
    <property type="protein sequence ID" value="KAJ8874915.1"/>
    <property type="molecule type" value="Genomic_DNA"/>
</dbReference>
<dbReference type="Proteomes" id="UP001159363">
    <property type="component" value="Chromosome 8"/>
</dbReference>
<name>A0ABQ9GS95_9NEOP</name>
<accession>A0ABQ9GS95</accession>
<feature type="compositionally biased region" description="Polar residues" evidence="1">
    <location>
        <begin position="272"/>
        <end position="287"/>
    </location>
</feature>
<reference evidence="2 3" key="1">
    <citation type="submission" date="2023-02" db="EMBL/GenBank/DDBJ databases">
        <title>LHISI_Scaffold_Assembly.</title>
        <authorList>
            <person name="Stuart O.P."/>
            <person name="Cleave R."/>
            <person name="Magrath M.J.L."/>
            <person name="Mikheyev A.S."/>
        </authorList>
    </citation>
    <scope>NUCLEOTIDE SEQUENCE [LARGE SCALE GENOMIC DNA]</scope>
    <source>
        <strain evidence="2">Daus_M_001</strain>
        <tissue evidence="2">Leg muscle</tissue>
    </source>
</reference>
<feature type="region of interest" description="Disordered" evidence="1">
    <location>
        <begin position="164"/>
        <end position="193"/>
    </location>
</feature>
<organism evidence="2 3">
    <name type="scientific">Dryococelus australis</name>
    <dbReference type="NCBI Taxonomy" id="614101"/>
    <lineage>
        <taxon>Eukaryota</taxon>
        <taxon>Metazoa</taxon>
        <taxon>Ecdysozoa</taxon>
        <taxon>Arthropoda</taxon>
        <taxon>Hexapoda</taxon>
        <taxon>Insecta</taxon>
        <taxon>Pterygota</taxon>
        <taxon>Neoptera</taxon>
        <taxon>Polyneoptera</taxon>
        <taxon>Phasmatodea</taxon>
        <taxon>Verophasmatodea</taxon>
        <taxon>Anareolatae</taxon>
        <taxon>Phasmatidae</taxon>
        <taxon>Eurycanthinae</taxon>
        <taxon>Dryococelus</taxon>
    </lineage>
</organism>
<feature type="region of interest" description="Disordered" evidence="1">
    <location>
        <begin position="95"/>
        <end position="149"/>
    </location>
</feature>
<protein>
    <submittedName>
        <fullName evidence="2">Uncharacterized protein</fullName>
    </submittedName>
</protein>
<feature type="region of interest" description="Disordered" evidence="1">
    <location>
        <begin position="269"/>
        <end position="314"/>
    </location>
</feature>
<keyword evidence="3" id="KW-1185">Reference proteome</keyword>
<sequence length="518" mass="56515">MLTACTPVMLQNVAQFSVNREELMVCSVVTASACFEDARGEILLRQQLLRDITSPAQDGSYDVVLCKGKKGNFEGRKGEKRWWMVTLKHGVGPGYGVSTPDAAVSKSGRDTTRVEGLPQHSPGVISRNHEKPKSGCPNRESNPSPPEFNYSIITVLPHAQDRVKDSTNALSDNRSKPKSRLWNREPKSGPVKRQFSQLKAVRINSLSLLQQDRVKDSTNALSDNRSKPKSRLWNREPKSGPVKRQFSQLKALIPLRQPTRSCEARLGHAHTASLTGGDTRRGSNTSPDRGGVVVRPPASHRCEPGSIPGQVAPGFSDGGIVPDDAAGRRIFSGISGFPRLCITALLHARLASPSSALNTSTNCTKMVRDDCVVPMIWYRHPFWKKVSDKFFVSNSTTIINVTGTVHAALREHCTPVKRPARSGDGALVARAGVTLIAPASFARKRRTMMQSGGPLRGMLRRFRSSSAVVALGNAREAANYERLYTTFLTSGFGVLNNPRSPARGRATLIPCVAVLRDL</sequence>
<comment type="caution">
    <text evidence="2">The sequence shown here is derived from an EMBL/GenBank/DDBJ whole genome shotgun (WGS) entry which is preliminary data.</text>
</comment>
<evidence type="ECO:0000256" key="1">
    <source>
        <dbReference type="SAM" id="MobiDB-lite"/>
    </source>
</evidence>
<feature type="region of interest" description="Disordered" evidence="1">
    <location>
        <begin position="216"/>
        <end position="243"/>
    </location>
</feature>
<evidence type="ECO:0000313" key="3">
    <source>
        <dbReference type="Proteomes" id="UP001159363"/>
    </source>
</evidence>
<proteinExistence type="predicted"/>
<gene>
    <name evidence="2" type="ORF">PR048_022805</name>
</gene>